<evidence type="ECO:0000256" key="1">
    <source>
        <dbReference type="ARBA" id="ARBA00004604"/>
    </source>
</evidence>
<dbReference type="InterPro" id="IPR048538">
    <property type="entry name" value="Rrn7_cyclin_C"/>
</dbReference>
<dbReference type="PANTHER" id="PTHR31576">
    <property type="entry name" value="TATA BOX-BINDING PROTEIN-ASSOCIATED FACTOR RNA POLYMERASE I SUBUNIT B"/>
    <property type="match status" value="1"/>
</dbReference>
<dbReference type="InterPro" id="IPR021752">
    <property type="entry name" value="TF_Rrn7_Zf"/>
</dbReference>
<keyword evidence="6" id="KW-0862">Zinc</keyword>
<evidence type="ECO:0000259" key="13">
    <source>
        <dbReference type="Pfam" id="PF11781"/>
    </source>
</evidence>
<dbReference type="PANTHER" id="PTHR31576:SF2">
    <property type="entry name" value="TATA BOX-BINDING PROTEIN-ASSOCIATED FACTOR RNA POLYMERASE I SUBUNIT B"/>
    <property type="match status" value="1"/>
</dbReference>
<evidence type="ECO:0000259" key="15">
    <source>
        <dbReference type="Pfam" id="PF20645"/>
    </source>
</evidence>
<proteinExistence type="inferred from homology"/>
<evidence type="ECO:0000256" key="3">
    <source>
        <dbReference type="ARBA" id="ARBA00018994"/>
    </source>
</evidence>
<dbReference type="InterPro" id="IPR033599">
    <property type="entry name" value="TAF1B/Rrn7"/>
</dbReference>
<gene>
    <name evidence="16" type="primary">TAF1B</name>
</gene>
<evidence type="ECO:0000256" key="8">
    <source>
        <dbReference type="ARBA" id="ARBA00023125"/>
    </source>
</evidence>
<dbReference type="Pfam" id="PF20644">
    <property type="entry name" value="Rrn7_cyclin_N"/>
    <property type="match status" value="1"/>
</dbReference>
<keyword evidence="8" id="KW-0238">DNA-binding</keyword>
<evidence type="ECO:0000256" key="12">
    <source>
        <dbReference type="SAM" id="MobiDB-lite"/>
    </source>
</evidence>
<evidence type="ECO:0000256" key="6">
    <source>
        <dbReference type="ARBA" id="ARBA00022833"/>
    </source>
</evidence>
<dbReference type="GO" id="GO:0042790">
    <property type="term" value="P:nucleolar large rRNA transcription by RNA polymerase I"/>
    <property type="evidence" value="ECO:0007669"/>
    <property type="project" value="TreeGrafter"/>
</dbReference>
<keyword evidence="10" id="KW-0539">Nucleus</keyword>
<keyword evidence="4" id="KW-0479">Metal-binding</keyword>
<evidence type="ECO:0000256" key="2">
    <source>
        <dbReference type="ARBA" id="ARBA00006899"/>
    </source>
</evidence>
<evidence type="ECO:0000256" key="4">
    <source>
        <dbReference type="ARBA" id="ARBA00022723"/>
    </source>
</evidence>
<evidence type="ECO:0000256" key="9">
    <source>
        <dbReference type="ARBA" id="ARBA00023163"/>
    </source>
</evidence>
<dbReference type="Pfam" id="PF11781">
    <property type="entry name" value="Zn_ribbon_RRN7"/>
    <property type="match status" value="1"/>
</dbReference>
<evidence type="ECO:0000256" key="10">
    <source>
        <dbReference type="ARBA" id="ARBA00023242"/>
    </source>
</evidence>
<evidence type="ECO:0000313" key="16">
    <source>
        <dbReference type="Ensembl" id="ENSDCDP00010026122.1"/>
    </source>
</evidence>
<dbReference type="GO" id="GO:0001164">
    <property type="term" value="F:RNA polymerase I core promoter sequence-specific DNA binding"/>
    <property type="evidence" value="ECO:0007669"/>
    <property type="project" value="InterPro"/>
</dbReference>
<sequence>MDEELTDGYHEPCPQCLSVDWGVSDAGQFFCRFCHNVIERVLLYEDAELLSTSSRVSSLSRASIKKRRELHRNWIVIEGFQFVLLHQAEALVSMGVCSQFKDDILYNFWKRYLQATNQAYTRAPLCYGEVEAVSDFTSESECPSELSFQSEPSLRGRRKRTASGSSGSVVSSGSMDGSSYSKRKSGDFMTMPRTLALCYLALLWVREGITLSDLLRFASEKHLPYINVHEYFPEEMTVFGRDCQYFKVESIPSYSHVHKDILKLARIMKLPAFPPVTPDCLLHPSLLSLRYLVELNLPDELHHWLCKVIKQANMAEQALLTFDYSKRPIGTSHFSYDLQACALIIVTMKLLFRLDDSKEWKLSKIADFADPDAKQYSLAFWHTTMHKALVLARKREKLHTANQQWKSSKPFILSERNKSVFLKRRRVVEYLQTRFQKLSGQAVETEPTKPSSFIFLWGDGEDSDGPSLHCQKLDCNLKKRRQTQLCANKKYWHPLLRPCNPTVCGDHFAEVEPTLPRMYVWLLDLFSFLLRVSSSLMHEEVLKVERRFFKGQAVQGTNKRTTKIKQNGKPKKK</sequence>
<dbReference type="InterPro" id="IPR048540">
    <property type="entry name" value="Rrn7_cyclin_N"/>
</dbReference>
<dbReference type="AlphaFoldDB" id="A0AAY4BZP8"/>
<comment type="similarity">
    <text evidence="2">Belongs to the RRN7/TAF1B family.</text>
</comment>
<evidence type="ECO:0000256" key="11">
    <source>
        <dbReference type="ARBA" id="ARBA00032500"/>
    </source>
</evidence>
<feature type="compositionally biased region" description="Low complexity" evidence="12">
    <location>
        <begin position="163"/>
        <end position="180"/>
    </location>
</feature>
<dbReference type="GeneTree" id="ENSGT00440000033827"/>
<reference evidence="16" key="3">
    <citation type="submission" date="2025-09" db="UniProtKB">
        <authorList>
            <consortium name="Ensembl"/>
        </authorList>
    </citation>
    <scope>IDENTIFICATION</scope>
</reference>
<name>A0AAY4BZP8_9TELE</name>
<dbReference type="GO" id="GO:0005668">
    <property type="term" value="C:RNA polymerase transcription factor SL1 complex"/>
    <property type="evidence" value="ECO:0007669"/>
    <property type="project" value="TreeGrafter"/>
</dbReference>
<evidence type="ECO:0000256" key="7">
    <source>
        <dbReference type="ARBA" id="ARBA00023015"/>
    </source>
</evidence>
<organism evidence="16 17">
    <name type="scientific">Denticeps clupeoides</name>
    <name type="common">denticle herring</name>
    <dbReference type="NCBI Taxonomy" id="299321"/>
    <lineage>
        <taxon>Eukaryota</taxon>
        <taxon>Metazoa</taxon>
        <taxon>Chordata</taxon>
        <taxon>Craniata</taxon>
        <taxon>Vertebrata</taxon>
        <taxon>Euteleostomi</taxon>
        <taxon>Actinopterygii</taxon>
        <taxon>Neopterygii</taxon>
        <taxon>Teleostei</taxon>
        <taxon>Clupei</taxon>
        <taxon>Clupeiformes</taxon>
        <taxon>Denticipitoidei</taxon>
        <taxon>Denticipitidae</taxon>
        <taxon>Denticeps</taxon>
    </lineage>
</organism>
<dbReference type="Pfam" id="PF20645">
    <property type="entry name" value="Rrn7_cyclin_C"/>
    <property type="match status" value="1"/>
</dbReference>
<feature type="region of interest" description="Disordered" evidence="12">
    <location>
        <begin position="143"/>
        <end position="180"/>
    </location>
</feature>
<protein>
    <recommendedName>
        <fullName evidence="3">TATA box-binding protein-associated factor RNA polymerase I subunit B</fullName>
    </recommendedName>
    <alternativeName>
        <fullName evidence="11">TATA box-binding protein-associated factor 1B</fullName>
    </alternativeName>
</protein>
<reference evidence="16" key="2">
    <citation type="submission" date="2025-08" db="UniProtKB">
        <authorList>
            <consortium name="Ensembl"/>
        </authorList>
    </citation>
    <scope>IDENTIFICATION</scope>
</reference>
<evidence type="ECO:0000259" key="14">
    <source>
        <dbReference type="Pfam" id="PF20644"/>
    </source>
</evidence>
<reference evidence="16 17" key="1">
    <citation type="submission" date="2020-06" db="EMBL/GenBank/DDBJ databases">
        <authorList>
            <consortium name="Wellcome Sanger Institute Data Sharing"/>
        </authorList>
    </citation>
    <scope>NUCLEOTIDE SEQUENCE [LARGE SCALE GENOMIC DNA]</scope>
</reference>
<evidence type="ECO:0000256" key="5">
    <source>
        <dbReference type="ARBA" id="ARBA00022771"/>
    </source>
</evidence>
<comment type="subcellular location">
    <subcellularLocation>
        <location evidence="1">Nucleus</location>
        <location evidence="1">Nucleolus</location>
    </subcellularLocation>
</comment>
<keyword evidence="17" id="KW-1185">Reference proteome</keyword>
<keyword evidence="5" id="KW-0863">Zinc-finger</keyword>
<feature type="domain" description="Rrn7/TAF1B N-terminal cyclin" evidence="14">
    <location>
        <begin position="80"/>
        <end position="233"/>
    </location>
</feature>
<keyword evidence="9" id="KW-0804">Transcription</keyword>
<dbReference type="GO" id="GO:0070860">
    <property type="term" value="C:RNA polymerase I core factor complex"/>
    <property type="evidence" value="ECO:0007669"/>
    <property type="project" value="InterPro"/>
</dbReference>
<dbReference type="Proteomes" id="UP000694580">
    <property type="component" value="Chromosome 14"/>
</dbReference>
<feature type="domain" description="Rrn7/TAF1B C-terminal cyclin" evidence="15">
    <location>
        <begin position="250"/>
        <end position="438"/>
    </location>
</feature>
<dbReference type="GO" id="GO:0008270">
    <property type="term" value="F:zinc ion binding"/>
    <property type="evidence" value="ECO:0007669"/>
    <property type="project" value="UniProtKB-KW"/>
</dbReference>
<dbReference type="Ensembl" id="ENSDCDT00010032275.1">
    <property type="protein sequence ID" value="ENSDCDP00010026122.1"/>
    <property type="gene ID" value="ENSDCDG00010016496.1"/>
</dbReference>
<accession>A0AAY4BZP8</accession>
<keyword evidence="7" id="KW-0805">Transcription regulation</keyword>
<feature type="domain" description="RRN7-type" evidence="13">
    <location>
        <begin position="8"/>
        <end position="39"/>
    </location>
</feature>
<evidence type="ECO:0000313" key="17">
    <source>
        <dbReference type="Proteomes" id="UP000694580"/>
    </source>
</evidence>
<feature type="compositionally biased region" description="Polar residues" evidence="12">
    <location>
        <begin position="143"/>
        <end position="152"/>
    </location>
</feature>